<name>F6UC10_CIOIN</name>
<keyword evidence="1" id="KW-1133">Transmembrane helix</keyword>
<dbReference type="EMBL" id="EAAA01001880">
    <property type="status" value="NOT_ANNOTATED_CDS"/>
    <property type="molecule type" value="Genomic_DNA"/>
</dbReference>
<dbReference type="Ensembl" id="ENSCINT00000025207.1">
    <property type="protein sequence ID" value="ENSCINP00000024961.1"/>
    <property type="gene ID" value="ENSCING00000013643.1"/>
</dbReference>
<accession>F6UC10</accession>
<reference evidence="2" key="4">
    <citation type="submission" date="2025-09" db="UniProtKB">
        <authorList>
            <consortium name="Ensembl"/>
        </authorList>
    </citation>
    <scope>IDENTIFICATION</scope>
</reference>
<dbReference type="InParanoid" id="F6UC10"/>
<dbReference type="HOGENOM" id="CLU_1937362_0_0_1"/>
<proteinExistence type="predicted"/>
<keyword evidence="1" id="KW-0812">Transmembrane</keyword>
<evidence type="ECO:0000256" key="1">
    <source>
        <dbReference type="SAM" id="Phobius"/>
    </source>
</evidence>
<evidence type="ECO:0000313" key="2">
    <source>
        <dbReference type="Ensembl" id="ENSCINP00000024961.1"/>
    </source>
</evidence>
<reference evidence="2" key="3">
    <citation type="submission" date="2025-08" db="UniProtKB">
        <authorList>
            <consortium name="Ensembl"/>
        </authorList>
    </citation>
    <scope>IDENTIFICATION</scope>
</reference>
<sequence length="130" mass="14702">MWNGKGLGWKVLMSPLLLLVGPFVWVASILHLTTRLKSCWVNCWRCDHEQYWFSCKGKGGGWICLLIPLYVFLGPLIIIFTVLTVILLACCGESKTSNETKPTERHRRTPGHVRVPAAFTEYRSSNAPGR</sequence>
<reference evidence="3" key="1">
    <citation type="journal article" date="2002" name="Science">
        <title>The draft genome of Ciona intestinalis: insights into chordate and vertebrate origins.</title>
        <authorList>
            <person name="Dehal P."/>
            <person name="Satou Y."/>
            <person name="Campbell R.K."/>
            <person name="Chapman J."/>
            <person name="Degnan B."/>
            <person name="De Tomaso A."/>
            <person name="Davidson B."/>
            <person name="Di Gregorio A."/>
            <person name="Gelpke M."/>
            <person name="Goodstein D.M."/>
            <person name="Harafuji N."/>
            <person name="Hastings K.E."/>
            <person name="Ho I."/>
            <person name="Hotta K."/>
            <person name="Huang W."/>
            <person name="Kawashima T."/>
            <person name="Lemaire P."/>
            <person name="Martinez D."/>
            <person name="Meinertzhagen I.A."/>
            <person name="Necula S."/>
            <person name="Nonaka M."/>
            <person name="Putnam N."/>
            <person name="Rash S."/>
            <person name="Saiga H."/>
            <person name="Satake M."/>
            <person name="Terry A."/>
            <person name="Yamada L."/>
            <person name="Wang H.G."/>
            <person name="Awazu S."/>
            <person name="Azumi K."/>
            <person name="Boore J."/>
            <person name="Branno M."/>
            <person name="Chin-Bow S."/>
            <person name="DeSantis R."/>
            <person name="Doyle S."/>
            <person name="Francino P."/>
            <person name="Keys D.N."/>
            <person name="Haga S."/>
            <person name="Hayashi H."/>
            <person name="Hino K."/>
            <person name="Imai K.S."/>
            <person name="Inaba K."/>
            <person name="Kano S."/>
            <person name="Kobayashi K."/>
            <person name="Kobayashi M."/>
            <person name="Lee B.I."/>
            <person name="Makabe K.W."/>
            <person name="Manohar C."/>
            <person name="Matassi G."/>
            <person name="Medina M."/>
            <person name="Mochizuki Y."/>
            <person name="Mount S."/>
            <person name="Morishita T."/>
            <person name="Miura S."/>
            <person name="Nakayama A."/>
            <person name="Nishizaka S."/>
            <person name="Nomoto H."/>
            <person name="Ohta F."/>
            <person name="Oishi K."/>
            <person name="Rigoutsos I."/>
            <person name="Sano M."/>
            <person name="Sasaki A."/>
            <person name="Sasakura Y."/>
            <person name="Shoguchi E."/>
            <person name="Shin-i T."/>
            <person name="Spagnuolo A."/>
            <person name="Stainier D."/>
            <person name="Suzuki M.M."/>
            <person name="Tassy O."/>
            <person name="Takatori N."/>
            <person name="Tokuoka M."/>
            <person name="Yagi K."/>
            <person name="Yoshizaki F."/>
            <person name="Wada S."/>
            <person name="Zhang C."/>
            <person name="Hyatt P.D."/>
            <person name="Larimer F."/>
            <person name="Detter C."/>
            <person name="Doggett N."/>
            <person name="Glavina T."/>
            <person name="Hawkins T."/>
            <person name="Richardson P."/>
            <person name="Lucas S."/>
            <person name="Kohara Y."/>
            <person name="Levine M."/>
            <person name="Satoh N."/>
            <person name="Rokhsar D.S."/>
        </authorList>
    </citation>
    <scope>NUCLEOTIDE SEQUENCE [LARGE SCALE GENOMIC DNA]</scope>
</reference>
<feature type="transmembrane region" description="Helical" evidence="1">
    <location>
        <begin position="12"/>
        <end position="32"/>
    </location>
</feature>
<keyword evidence="1" id="KW-0472">Membrane</keyword>
<keyword evidence="3" id="KW-1185">Reference proteome</keyword>
<feature type="transmembrane region" description="Helical" evidence="1">
    <location>
        <begin position="62"/>
        <end position="89"/>
    </location>
</feature>
<dbReference type="AlphaFoldDB" id="F6UC10"/>
<evidence type="ECO:0000313" key="3">
    <source>
        <dbReference type="Proteomes" id="UP000008144"/>
    </source>
</evidence>
<organism evidence="2 3">
    <name type="scientific">Ciona intestinalis</name>
    <name type="common">Transparent sea squirt</name>
    <name type="synonym">Ascidia intestinalis</name>
    <dbReference type="NCBI Taxonomy" id="7719"/>
    <lineage>
        <taxon>Eukaryota</taxon>
        <taxon>Metazoa</taxon>
        <taxon>Chordata</taxon>
        <taxon>Tunicata</taxon>
        <taxon>Ascidiacea</taxon>
        <taxon>Phlebobranchia</taxon>
        <taxon>Cionidae</taxon>
        <taxon>Ciona</taxon>
    </lineage>
</organism>
<dbReference type="Proteomes" id="UP000008144">
    <property type="component" value="Chromosome 4"/>
</dbReference>
<protein>
    <submittedName>
        <fullName evidence="2">Uncharacterized protein</fullName>
    </submittedName>
</protein>
<reference evidence="2" key="2">
    <citation type="journal article" date="2008" name="Genome Biol.">
        <title>Improved genome assembly and evidence-based global gene model set for the chordate Ciona intestinalis: new insight into intron and operon populations.</title>
        <authorList>
            <person name="Satou Y."/>
            <person name="Mineta K."/>
            <person name="Ogasawara M."/>
            <person name="Sasakura Y."/>
            <person name="Shoguchi E."/>
            <person name="Ueno K."/>
            <person name="Yamada L."/>
            <person name="Matsumoto J."/>
            <person name="Wasserscheid J."/>
            <person name="Dewar K."/>
            <person name="Wiley G.B."/>
            <person name="Macmil S.L."/>
            <person name="Roe B.A."/>
            <person name="Zeller R.W."/>
            <person name="Hastings K.E."/>
            <person name="Lemaire P."/>
            <person name="Lindquist E."/>
            <person name="Endo T."/>
            <person name="Hotta K."/>
            <person name="Inaba K."/>
        </authorList>
    </citation>
    <scope>NUCLEOTIDE SEQUENCE [LARGE SCALE GENOMIC DNA]</scope>
    <source>
        <strain evidence="2">wild type</strain>
    </source>
</reference>